<dbReference type="SUPFAM" id="SSF49764">
    <property type="entry name" value="HSP20-like chaperones"/>
    <property type="match status" value="1"/>
</dbReference>
<evidence type="ECO:0000256" key="6">
    <source>
        <dbReference type="ARBA" id="ARBA00023239"/>
    </source>
</evidence>
<evidence type="ECO:0000256" key="5">
    <source>
        <dbReference type="ARBA" id="ARBA00022840"/>
    </source>
</evidence>
<dbReference type="EMBL" id="JABCRI010000021">
    <property type="protein sequence ID" value="KAF8380711.1"/>
    <property type="molecule type" value="Genomic_DNA"/>
</dbReference>
<comment type="pathway">
    <text evidence="1">Carbohydrate biosynthesis; gluconeogenesis.</text>
</comment>
<evidence type="ECO:0000256" key="7">
    <source>
        <dbReference type="ARBA" id="ARBA00047371"/>
    </source>
</evidence>
<keyword evidence="6" id="KW-0456">Lyase</keyword>
<dbReference type="InterPro" id="IPR001272">
    <property type="entry name" value="PEP_carboxykinase_ATP"/>
</dbReference>
<organism evidence="8 9">
    <name type="scientific">Tetracentron sinense</name>
    <name type="common">Spur-leaf</name>
    <dbReference type="NCBI Taxonomy" id="13715"/>
    <lineage>
        <taxon>Eukaryota</taxon>
        <taxon>Viridiplantae</taxon>
        <taxon>Streptophyta</taxon>
        <taxon>Embryophyta</taxon>
        <taxon>Tracheophyta</taxon>
        <taxon>Spermatophyta</taxon>
        <taxon>Magnoliopsida</taxon>
        <taxon>Trochodendrales</taxon>
        <taxon>Trochodendraceae</taxon>
        <taxon>Tetracentron</taxon>
    </lineage>
</organism>
<dbReference type="FunFam" id="3.40.449.10:FF:000008">
    <property type="entry name" value="D111/G-patch domain-containing protein"/>
    <property type="match status" value="1"/>
</dbReference>
<dbReference type="SUPFAM" id="SSF68923">
    <property type="entry name" value="PEP carboxykinase N-terminal domain"/>
    <property type="match status" value="1"/>
</dbReference>
<evidence type="ECO:0000313" key="8">
    <source>
        <dbReference type="EMBL" id="KAF8380711.1"/>
    </source>
</evidence>
<reference evidence="8 9" key="1">
    <citation type="submission" date="2020-04" db="EMBL/GenBank/DDBJ databases">
        <title>Plant Genome Project.</title>
        <authorList>
            <person name="Zhang R.-G."/>
        </authorList>
    </citation>
    <scope>NUCLEOTIDE SEQUENCE [LARGE SCALE GENOMIC DNA]</scope>
    <source>
        <strain evidence="8">YNK0</strain>
        <tissue evidence="8">Leaf</tissue>
    </source>
</reference>
<dbReference type="Proteomes" id="UP000655225">
    <property type="component" value="Unassembled WGS sequence"/>
</dbReference>
<evidence type="ECO:0000256" key="2">
    <source>
        <dbReference type="ARBA" id="ARBA00006052"/>
    </source>
</evidence>
<dbReference type="SUPFAM" id="SSF53795">
    <property type="entry name" value="PEP carboxykinase-like"/>
    <property type="match status" value="1"/>
</dbReference>
<dbReference type="InterPro" id="IPR008978">
    <property type="entry name" value="HSP20-like_chaperone"/>
</dbReference>
<dbReference type="OMA" id="VNTRVEW"/>
<dbReference type="EC" id="4.1.1.49" evidence="3"/>
<name>A0A835D482_TETSI</name>
<gene>
    <name evidence="8" type="ORF">HHK36_028201</name>
</gene>
<dbReference type="GO" id="GO:0006094">
    <property type="term" value="P:gluconeogenesis"/>
    <property type="evidence" value="ECO:0007669"/>
    <property type="project" value="UniProtKB-UniPathway"/>
</dbReference>
<evidence type="ECO:0000256" key="1">
    <source>
        <dbReference type="ARBA" id="ARBA00004742"/>
    </source>
</evidence>
<evidence type="ECO:0000313" key="9">
    <source>
        <dbReference type="Proteomes" id="UP000655225"/>
    </source>
</evidence>
<dbReference type="OrthoDB" id="68755at2759"/>
<dbReference type="InterPro" id="IPR013035">
    <property type="entry name" value="PEP_carboxykinase_C"/>
</dbReference>
<dbReference type="Gene3D" id="3.90.228.20">
    <property type="match status" value="1"/>
</dbReference>
<dbReference type="InterPro" id="IPR008210">
    <property type="entry name" value="PEP_carboxykinase_N"/>
</dbReference>
<comment type="catalytic activity">
    <reaction evidence="7">
        <text>oxaloacetate + ATP = phosphoenolpyruvate + ADP + CO2</text>
        <dbReference type="Rhea" id="RHEA:18617"/>
        <dbReference type="ChEBI" id="CHEBI:16452"/>
        <dbReference type="ChEBI" id="CHEBI:16526"/>
        <dbReference type="ChEBI" id="CHEBI:30616"/>
        <dbReference type="ChEBI" id="CHEBI:58702"/>
        <dbReference type="ChEBI" id="CHEBI:456216"/>
        <dbReference type="EC" id="4.1.1.49"/>
    </reaction>
</comment>
<evidence type="ECO:0000256" key="4">
    <source>
        <dbReference type="ARBA" id="ARBA00022741"/>
    </source>
</evidence>
<protein>
    <recommendedName>
        <fullName evidence="3">phosphoenolpyruvate carboxykinase (ATP)</fullName>
        <ecNumber evidence="3">4.1.1.49</ecNumber>
    </recommendedName>
</protein>
<evidence type="ECO:0000256" key="3">
    <source>
        <dbReference type="ARBA" id="ARBA00012363"/>
    </source>
</evidence>
<dbReference type="GO" id="GO:0004612">
    <property type="term" value="F:phosphoenolpyruvate carboxykinase (ATP) activity"/>
    <property type="evidence" value="ECO:0007669"/>
    <property type="project" value="UniProtKB-EC"/>
</dbReference>
<keyword evidence="5" id="KW-0067">ATP-binding</keyword>
<comment type="similarity">
    <text evidence="2">Belongs to the phosphoenolpyruvate carboxykinase (ATP) family.</text>
</comment>
<proteinExistence type="inferred from homology"/>
<dbReference type="Gene3D" id="3.40.449.10">
    <property type="entry name" value="Phosphoenolpyruvate Carboxykinase, domain 1"/>
    <property type="match status" value="1"/>
</dbReference>
<keyword evidence="9" id="KW-1185">Reference proteome</keyword>
<dbReference type="AlphaFoldDB" id="A0A835D482"/>
<dbReference type="PANTHER" id="PTHR30031">
    <property type="entry name" value="PHOSPHOENOLPYRUVATE CARBOXYKINASE ATP"/>
    <property type="match status" value="1"/>
</dbReference>
<dbReference type="Gene3D" id="2.60.40.790">
    <property type="match status" value="1"/>
</dbReference>
<dbReference type="UniPathway" id="UPA00138"/>
<sequence length="480" mass="51066">MRNALLKRITEVTFNSSRSRSAIAAATNSSLPFSFSSTRHAVSASLAEGEAETVVFHREGPVVSYGLNCALSGRGIIVKDKTFHNLKSSELLQKGATTGESLSGIPVYVTSHISSMSDVFVHDGAVGSLPKCDAKVRVISDSPSAVLSLSSVLWKTPTRAISHDSCPLTVYIATSISPSTGEIVGLGSQGNTGFLAADVEHSSLILCGKAFCDTKSTKDALAAVAGPVISARGGLPLSARLLVSGEYGILLFASEDTIQSCSDLLVSTDAGVILSSQGVAPLFPTGDTGTPKLFKLPAAVVLVYYSCPGVVPSISKLSPGQAAYHFLAGYQNDKSVPAYIEGPSTDPLELAKALLSKLKDTQIPSFLLNLDDGKLRLTVLSLHLILDFQKRAIFVNTRVEWKETPEADIFKAKFYGLKEEEVKVEVEEGRVLKISGGEEQRKRRADGTGSSAALATSSADSAMFRKHLFLDHATPFRWIR</sequence>
<accession>A0A835D482</accession>
<keyword evidence="4" id="KW-0547">Nucleotide-binding</keyword>
<dbReference type="PANTHER" id="PTHR30031:SF2">
    <property type="entry name" value="PHOSPHOENOLPYRUVATE CARBOXYKINASE (ATP)"/>
    <property type="match status" value="1"/>
</dbReference>
<comment type="caution">
    <text evidence="8">The sequence shown here is derived from an EMBL/GenBank/DDBJ whole genome shotgun (WGS) entry which is preliminary data.</text>
</comment>
<dbReference type="GO" id="GO:0005829">
    <property type="term" value="C:cytosol"/>
    <property type="evidence" value="ECO:0007669"/>
    <property type="project" value="TreeGrafter"/>
</dbReference>
<dbReference type="GO" id="GO:0005524">
    <property type="term" value="F:ATP binding"/>
    <property type="evidence" value="ECO:0007669"/>
    <property type="project" value="UniProtKB-KW"/>
</dbReference>